<dbReference type="PANTHER" id="PTHR32329:SF4">
    <property type="entry name" value="ACTIVATOR OF 2-HYDROXYACYL-COA DEHYDRATASE"/>
    <property type="match status" value="1"/>
</dbReference>
<dbReference type="PANTHER" id="PTHR32329">
    <property type="entry name" value="BIFUNCTIONAL PROTEIN [INCLUDES 2-HYDROXYACYL-COA DEHYDRATASE (N-TER) AND ITS ACTIVATOR DOMAIN (C_TERM)-RELATED"/>
    <property type="match status" value="1"/>
</dbReference>
<dbReference type="InterPro" id="IPR051805">
    <property type="entry name" value="Dehydratase_Activator_Redct"/>
</dbReference>
<evidence type="ECO:0000313" key="1">
    <source>
        <dbReference type="EMBL" id="MPN14455.1"/>
    </source>
</evidence>
<accession>A0A645FJ73</accession>
<organism evidence="1">
    <name type="scientific">bioreactor metagenome</name>
    <dbReference type="NCBI Taxonomy" id="1076179"/>
    <lineage>
        <taxon>unclassified sequences</taxon>
        <taxon>metagenomes</taxon>
        <taxon>ecological metagenomes</taxon>
    </lineage>
</organism>
<evidence type="ECO:0008006" key="2">
    <source>
        <dbReference type="Google" id="ProtNLM"/>
    </source>
</evidence>
<comment type="caution">
    <text evidence="1">The sequence shown here is derived from an EMBL/GenBank/DDBJ whole genome shotgun (WGS) entry which is preliminary data.</text>
</comment>
<reference evidence="1" key="1">
    <citation type="submission" date="2019-08" db="EMBL/GenBank/DDBJ databases">
        <authorList>
            <person name="Kucharzyk K."/>
            <person name="Murdoch R.W."/>
            <person name="Higgins S."/>
            <person name="Loffler F."/>
        </authorList>
    </citation>
    <scope>NUCLEOTIDE SEQUENCE</scope>
</reference>
<name>A0A645FJ73_9ZZZZ</name>
<proteinExistence type="predicted"/>
<dbReference type="AlphaFoldDB" id="A0A645FJ73"/>
<gene>
    <name evidence="1" type="ORF">SDC9_161782</name>
</gene>
<sequence length="228" mass="25688">MLKCNRWQFKKNIFGIVRDFDNLPLKPQNDKPKVGLVGEILVKYHAIANGHIVQTLEEEGAEVIVPDLINFFLYTAYDDCVKYKLLAGTFANKIKSQIFIHIVEQYRNTLEKALNSSKNFNPPESLKELIALAKDHVSLGNITGEGWLLTAEMISLIKHGINNIICLQPFGCLPNHIVGKGMIRELLHSYPQANIVPIDCDAGASEVNQLNRIKLMLAVAFEKIKEHK</sequence>
<dbReference type="EMBL" id="VSSQ01061084">
    <property type="protein sequence ID" value="MPN14455.1"/>
    <property type="molecule type" value="Genomic_DNA"/>
</dbReference>
<protein>
    <recommendedName>
        <fullName evidence="2">2-hydroxyglutaryl-CoA dehydratase, D-component</fullName>
    </recommendedName>
</protein>